<proteinExistence type="predicted"/>
<keyword evidence="1" id="KW-0812">Transmembrane</keyword>
<dbReference type="RefSeq" id="WP_069644354.1">
    <property type="nucleotide sequence ID" value="NZ_MIJE01000035.1"/>
</dbReference>
<evidence type="ECO:0000313" key="2">
    <source>
        <dbReference type="EMBL" id="OEF95788.1"/>
    </source>
</evidence>
<gene>
    <name evidence="2" type="ORF">BHF68_11880</name>
</gene>
<dbReference type="Proteomes" id="UP000094296">
    <property type="component" value="Unassembled WGS sequence"/>
</dbReference>
<keyword evidence="1" id="KW-1133">Transmembrane helix</keyword>
<dbReference type="OrthoDB" id="9827008at2"/>
<evidence type="ECO:0000256" key="1">
    <source>
        <dbReference type="SAM" id="Phobius"/>
    </source>
</evidence>
<keyword evidence="3" id="KW-1185">Reference proteome</keyword>
<reference evidence="2 3" key="1">
    <citation type="submission" date="2016-09" db="EMBL/GenBank/DDBJ databases">
        <title>Draft genome sequence for the type strain of Desulfuribacillus alkaliarsenatis AHT28, an obligately anaerobic, sulfidogenic bacterium isolated from Russian soda lake sediments.</title>
        <authorList>
            <person name="Abin C.A."/>
            <person name="Hollibaugh J.T."/>
        </authorList>
    </citation>
    <scope>NUCLEOTIDE SEQUENCE [LARGE SCALE GENOMIC DNA]</scope>
    <source>
        <strain evidence="2 3">AHT28</strain>
    </source>
</reference>
<protein>
    <submittedName>
        <fullName evidence="2">Uncharacterized protein</fullName>
    </submittedName>
</protein>
<dbReference type="STRING" id="766136.BHF68_11880"/>
<name>A0A1E5FZ28_9FIRM</name>
<evidence type="ECO:0000313" key="3">
    <source>
        <dbReference type="Proteomes" id="UP000094296"/>
    </source>
</evidence>
<feature type="transmembrane region" description="Helical" evidence="1">
    <location>
        <begin position="12"/>
        <end position="32"/>
    </location>
</feature>
<sequence length="177" mass="20912">MRSIGIYTLEGLNFFLCLLIIGSLFNVTIFYFKEYRLEYADLEAAIEEIWPTAEIVNEWDLNGNKVFVFRTDSMCRYIFFPKGLISNRYALNDHSILHSYSPFYEDTSIRRQFRHFTGTYHVEISTQELTIEEHNRMGNLSVFPLPLQILLSIGLISAYTSGFIKRYKIRKMKQDFD</sequence>
<dbReference type="AlphaFoldDB" id="A0A1E5FZ28"/>
<dbReference type="EMBL" id="MIJE01000035">
    <property type="protein sequence ID" value="OEF95788.1"/>
    <property type="molecule type" value="Genomic_DNA"/>
</dbReference>
<keyword evidence="1" id="KW-0472">Membrane</keyword>
<accession>A0A1E5FZ28</accession>
<feature type="transmembrane region" description="Helical" evidence="1">
    <location>
        <begin position="145"/>
        <end position="164"/>
    </location>
</feature>
<comment type="caution">
    <text evidence="2">The sequence shown here is derived from an EMBL/GenBank/DDBJ whole genome shotgun (WGS) entry which is preliminary data.</text>
</comment>
<organism evidence="2 3">
    <name type="scientific">Desulfuribacillus alkaliarsenatis</name>
    <dbReference type="NCBI Taxonomy" id="766136"/>
    <lineage>
        <taxon>Bacteria</taxon>
        <taxon>Bacillati</taxon>
        <taxon>Bacillota</taxon>
        <taxon>Desulfuribacillia</taxon>
        <taxon>Desulfuribacillales</taxon>
        <taxon>Desulfuribacillaceae</taxon>
        <taxon>Desulfuribacillus</taxon>
    </lineage>
</organism>